<dbReference type="RefSeq" id="WP_194506493.1">
    <property type="nucleotide sequence ID" value="NZ_JADILU010000001.1"/>
</dbReference>
<reference evidence="3" key="1">
    <citation type="journal article" date="2019" name="Int. J. Syst. Evol. Microbiol.">
        <title>The Global Catalogue of Microorganisms (GCM) 10K type strain sequencing project: providing services to taxonomists for standard genome sequencing and annotation.</title>
        <authorList>
            <consortium name="The Broad Institute Genomics Platform"/>
            <consortium name="The Broad Institute Genome Sequencing Center for Infectious Disease"/>
            <person name="Wu L."/>
            <person name="Ma J."/>
        </authorList>
    </citation>
    <scope>NUCLEOTIDE SEQUENCE [LARGE SCALE GENOMIC DNA]</scope>
    <source>
        <strain evidence="3">KCTC 32514</strain>
    </source>
</reference>
<dbReference type="Gene3D" id="3.40.50.2000">
    <property type="entry name" value="Glycogen Phosphorylase B"/>
    <property type="match status" value="1"/>
</dbReference>
<evidence type="ECO:0000313" key="3">
    <source>
        <dbReference type="Proteomes" id="UP001597548"/>
    </source>
</evidence>
<keyword evidence="3" id="KW-1185">Reference proteome</keyword>
<dbReference type="InterPro" id="IPR007235">
    <property type="entry name" value="Glyco_trans_28_C"/>
</dbReference>
<organism evidence="2 3">
    <name type="scientific">Psychroserpens luteus</name>
    <dbReference type="NCBI Taxonomy" id="1434066"/>
    <lineage>
        <taxon>Bacteria</taxon>
        <taxon>Pseudomonadati</taxon>
        <taxon>Bacteroidota</taxon>
        <taxon>Flavobacteriia</taxon>
        <taxon>Flavobacteriales</taxon>
        <taxon>Flavobacteriaceae</taxon>
        <taxon>Psychroserpens</taxon>
    </lineage>
</organism>
<accession>A0ABW5ZYA8</accession>
<sequence length="351" mass="40050">MKKRILIAPLNWGLGHATRCIPIINALKAHQFEPIIASDGIALSLLKKEFPDITCLELPSYDIMYPKNGKHFKLKMLQSSPKMAKAIKAEKKAVASIIETYQIDGIISDNRLGVYNEKVHCVFITHQLQVLSGNTTWLSTKLHQKIIKRFQECWVPDNLGDINLSGKLGHTPMYDIPVKYIGPLSRFCKEDLPIKYDVMVLLSGPEPQRTLFENKLLAEFKNYKGKVIFIKGVIENEQHISEEKNMFIYNYMTSSQLEQTINESALVVSRSGYTTLMDLTKLSKNAFFVPTPGQYEQEYLAERLTTLGFVASCKQEDFTIKKLDDISKYEGLNAMDYELNFNKLFGLFKGK</sequence>
<dbReference type="EMBL" id="JBHUOS010000010">
    <property type="protein sequence ID" value="MFD2916643.1"/>
    <property type="molecule type" value="Genomic_DNA"/>
</dbReference>
<dbReference type="SUPFAM" id="SSF53756">
    <property type="entry name" value="UDP-Glycosyltransferase/glycogen phosphorylase"/>
    <property type="match status" value="1"/>
</dbReference>
<dbReference type="Proteomes" id="UP001597548">
    <property type="component" value="Unassembled WGS sequence"/>
</dbReference>
<evidence type="ECO:0000313" key="2">
    <source>
        <dbReference type="EMBL" id="MFD2916643.1"/>
    </source>
</evidence>
<gene>
    <name evidence="2" type="ORF">ACFS29_13395</name>
</gene>
<feature type="domain" description="Glycosyl transferase family 28 C-terminal" evidence="1">
    <location>
        <begin position="238"/>
        <end position="324"/>
    </location>
</feature>
<evidence type="ECO:0000259" key="1">
    <source>
        <dbReference type="Pfam" id="PF04101"/>
    </source>
</evidence>
<comment type="caution">
    <text evidence="2">The sequence shown here is derived from an EMBL/GenBank/DDBJ whole genome shotgun (WGS) entry which is preliminary data.</text>
</comment>
<proteinExistence type="predicted"/>
<name>A0ABW5ZYA8_9FLAO</name>
<dbReference type="Pfam" id="PF04101">
    <property type="entry name" value="Glyco_tran_28_C"/>
    <property type="match status" value="1"/>
</dbReference>
<protein>
    <submittedName>
        <fullName evidence="2">Glycosyltransferase</fullName>
    </submittedName>
</protein>